<reference evidence="3 4" key="1">
    <citation type="submission" date="2023-01" db="EMBL/GenBank/DDBJ databases">
        <title>Analysis of 21 Apiospora genomes using comparative genomics revels a genus with tremendous synthesis potential of carbohydrate active enzymes and secondary metabolites.</title>
        <authorList>
            <person name="Sorensen T."/>
        </authorList>
    </citation>
    <scope>NUCLEOTIDE SEQUENCE [LARGE SCALE GENOMIC DNA]</scope>
    <source>
        <strain evidence="3 4">CBS 24483</strain>
    </source>
</reference>
<feature type="region of interest" description="Disordered" evidence="1">
    <location>
        <begin position="7"/>
        <end position="41"/>
    </location>
</feature>
<keyword evidence="2" id="KW-0812">Transmembrane</keyword>
<feature type="transmembrane region" description="Helical" evidence="2">
    <location>
        <begin position="54"/>
        <end position="78"/>
    </location>
</feature>
<keyword evidence="2" id="KW-0472">Membrane</keyword>
<evidence type="ECO:0000313" key="3">
    <source>
        <dbReference type="EMBL" id="KAK7961752.1"/>
    </source>
</evidence>
<name>A0ABR1QQ24_9PEZI</name>
<evidence type="ECO:0000256" key="2">
    <source>
        <dbReference type="SAM" id="Phobius"/>
    </source>
</evidence>
<dbReference type="GeneID" id="92071861"/>
<feature type="region of interest" description="Disordered" evidence="1">
    <location>
        <begin position="87"/>
        <end position="107"/>
    </location>
</feature>
<accession>A0ABR1QQ24</accession>
<gene>
    <name evidence="3" type="ORF">PG986_002577</name>
</gene>
<dbReference type="RefSeq" id="XP_066703863.1">
    <property type="nucleotide sequence ID" value="XM_066838799.1"/>
</dbReference>
<keyword evidence="2" id="KW-1133">Transmembrane helix</keyword>
<proteinExistence type="predicted"/>
<dbReference type="Proteomes" id="UP001391051">
    <property type="component" value="Unassembled WGS sequence"/>
</dbReference>
<evidence type="ECO:0000313" key="4">
    <source>
        <dbReference type="Proteomes" id="UP001391051"/>
    </source>
</evidence>
<keyword evidence="4" id="KW-1185">Reference proteome</keyword>
<protein>
    <submittedName>
        <fullName evidence="3">Uncharacterized protein</fullName>
    </submittedName>
</protein>
<feature type="compositionally biased region" description="Basic residues" evidence="1">
    <location>
        <begin position="91"/>
        <end position="107"/>
    </location>
</feature>
<comment type="caution">
    <text evidence="3">The sequence shown here is derived from an EMBL/GenBank/DDBJ whole genome shotgun (WGS) entry which is preliminary data.</text>
</comment>
<evidence type="ECO:0000256" key="1">
    <source>
        <dbReference type="SAM" id="MobiDB-lite"/>
    </source>
</evidence>
<sequence>MGIIRILDQTRQPQGIPPPSLAGGRIVRRTSTGDYPEDEPGPRWEWFDSMETGYWNALASILIVVFIGGSIVALRLLFTWHREEQEVRRRQEARRRARSRRRTARRR</sequence>
<organism evidence="3 4">
    <name type="scientific">Apiospora aurea</name>
    <dbReference type="NCBI Taxonomy" id="335848"/>
    <lineage>
        <taxon>Eukaryota</taxon>
        <taxon>Fungi</taxon>
        <taxon>Dikarya</taxon>
        <taxon>Ascomycota</taxon>
        <taxon>Pezizomycotina</taxon>
        <taxon>Sordariomycetes</taxon>
        <taxon>Xylariomycetidae</taxon>
        <taxon>Amphisphaeriales</taxon>
        <taxon>Apiosporaceae</taxon>
        <taxon>Apiospora</taxon>
    </lineage>
</organism>
<dbReference type="EMBL" id="JAQQWE010000002">
    <property type="protein sequence ID" value="KAK7961752.1"/>
    <property type="molecule type" value="Genomic_DNA"/>
</dbReference>